<name>A0A1E7F1R2_9STRA</name>
<sequence length="311" mass="34856">MYMEGHLKKNEGKKFGQRGKGKLFNLVDKMDLQERNVCILLEEDGNPKLGLVGLHHLFCNEDKQLIGFRGQNFDDPVIISMGNLTGPPGGLERVEEQDRYDESKCINSLPGRDDLMAADSVPQFVTENPAILLSPRELNKARSSIDQSIIIDPYLFGQLQEVFGPDPGSINPVDALFFLRFSCTTDHKHDRLISFLWASASGYNDRDTLVKLKRAPMGVKVGTFKAAYQGWLEKYQFNVSSPPVLDDAMVELPPKFPANAGPPAALQELIVPDEEGVEDEELVEDEEIRCLGVRVEDEEEEEEELEEGEDC</sequence>
<gene>
    <name evidence="1" type="ORF">FRACYDRAFT_245161</name>
</gene>
<accession>A0A1E7F1R2</accession>
<reference evidence="1 2" key="1">
    <citation type="submission" date="2016-09" db="EMBL/GenBank/DDBJ databases">
        <title>Extensive genetic diversity and differential bi-allelic expression allows diatom success in the polar Southern Ocean.</title>
        <authorList>
            <consortium name="DOE Joint Genome Institute"/>
            <person name="Mock T."/>
            <person name="Otillar R.P."/>
            <person name="Strauss J."/>
            <person name="Dupont C."/>
            <person name="Frickenhaus S."/>
            <person name="Maumus F."/>
            <person name="Mcmullan M."/>
            <person name="Sanges R."/>
            <person name="Schmutz J."/>
            <person name="Toseland A."/>
            <person name="Valas R."/>
            <person name="Veluchamy A."/>
            <person name="Ward B.J."/>
            <person name="Allen A."/>
            <person name="Barry K."/>
            <person name="Falciatore A."/>
            <person name="Ferrante M."/>
            <person name="Fortunato A.E."/>
            <person name="Gloeckner G."/>
            <person name="Gruber A."/>
            <person name="Hipkin R."/>
            <person name="Janech M."/>
            <person name="Kroth P."/>
            <person name="Leese F."/>
            <person name="Lindquist E."/>
            <person name="Lyon B.R."/>
            <person name="Martin J."/>
            <person name="Mayer C."/>
            <person name="Parker M."/>
            <person name="Quesneville H."/>
            <person name="Raymond J."/>
            <person name="Uhlig C."/>
            <person name="Valentin K.U."/>
            <person name="Worden A.Z."/>
            <person name="Armbrust E.V."/>
            <person name="Bowler C."/>
            <person name="Green B."/>
            <person name="Moulton V."/>
            <person name="Van Oosterhout C."/>
            <person name="Grigoriev I."/>
        </authorList>
    </citation>
    <scope>NUCLEOTIDE SEQUENCE [LARGE SCALE GENOMIC DNA]</scope>
    <source>
        <strain evidence="1 2">CCMP1102</strain>
    </source>
</reference>
<dbReference type="EMBL" id="KV784366">
    <property type="protein sequence ID" value="OEU12034.1"/>
    <property type="molecule type" value="Genomic_DNA"/>
</dbReference>
<keyword evidence="2" id="KW-1185">Reference proteome</keyword>
<evidence type="ECO:0000313" key="1">
    <source>
        <dbReference type="EMBL" id="OEU12034.1"/>
    </source>
</evidence>
<dbReference type="Proteomes" id="UP000095751">
    <property type="component" value="Unassembled WGS sequence"/>
</dbReference>
<organism evidence="1 2">
    <name type="scientific">Fragilariopsis cylindrus CCMP1102</name>
    <dbReference type="NCBI Taxonomy" id="635003"/>
    <lineage>
        <taxon>Eukaryota</taxon>
        <taxon>Sar</taxon>
        <taxon>Stramenopiles</taxon>
        <taxon>Ochrophyta</taxon>
        <taxon>Bacillariophyta</taxon>
        <taxon>Bacillariophyceae</taxon>
        <taxon>Bacillariophycidae</taxon>
        <taxon>Bacillariales</taxon>
        <taxon>Bacillariaceae</taxon>
        <taxon>Fragilariopsis</taxon>
    </lineage>
</organism>
<dbReference type="KEGG" id="fcy:FRACYDRAFT_245161"/>
<dbReference type="InParanoid" id="A0A1E7F1R2"/>
<protein>
    <submittedName>
        <fullName evidence="1">Uncharacterized protein</fullName>
    </submittedName>
</protein>
<dbReference type="AlphaFoldDB" id="A0A1E7F1R2"/>
<proteinExistence type="predicted"/>
<evidence type="ECO:0000313" key="2">
    <source>
        <dbReference type="Proteomes" id="UP000095751"/>
    </source>
</evidence>